<organism evidence="1">
    <name type="scientific">Rhizophora mucronata</name>
    <name type="common">Asiatic mangrove</name>
    <dbReference type="NCBI Taxonomy" id="61149"/>
    <lineage>
        <taxon>Eukaryota</taxon>
        <taxon>Viridiplantae</taxon>
        <taxon>Streptophyta</taxon>
        <taxon>Embryophyta</taxon>
        <taxon>Tracheophyta</taxon>
        <taxon>Spermatophyta</taxon>
        <taxon>Magnoliopsida</taxon>
        <taxon>eudicotyledons</taxon>
        <taxon>Gunneridae</taxon>
        <taxon>Pentapetalae</taxon>
        <taxon>rosids</taxon>
        <taxon>fabids</taxon>
        <taxon>Malpighiales</taxon>
        <taxon>Rhizophoraceae</taxon>
        <taxon>Rhizophora</taxon>
    </lineage>
</organism>
<accession>A0A2P2Q4P7</accession>
<dbReference type="EMBL" id="GGEC01081453">
    <property type="protein sequence ID" value="MBX61937.1"/>
    <property type="molecule type" value="Transcribed_RNA"/>
</dbReference>
<reference evidence="1" key="1">
    <citation type="submission" date="2018-02" db="EMBL/GenBank/DDBJ databases">
        <title>Rhizophora mucronata_Transcriptome.</title>
        <authorList>
            <person name="Meera S.P."/>
            <person name="Sreeshan A."/>
            <person name="Augustine A."/>
        </authorList>
    </citation>
    <scope>NUCLEOTIDE SEQUENCE</scope>
    <source>
        <tissue evidence="1">Leaf</tissue>
    </source>
</reference>
<proteinExistence type="predicted"/>
<sequence length="32" mass="3888">MRFWIFQQYTVESFGSTIWDLVHIFTSSMLNC</sequence>
<protein>
    <submittedName>
        <fullName evidence="1">Uncharacterized protein</fullName>
    </submittedName>
</protein>
<name>A0A2P2Q4P7_RHIMU</name>
<dbReference type="AlphaFoldDB" id="A0A2P2Q4P7"/>
<evidence type="ECO:0000313" key="1">
    <source>
        <dbReference type="EMBL" id="MBX61937.1"/>
    </source>
</evidence>